<sequence>MQQLARLAPGAIRDDQQHRRGVRRVSRQRLGRVAWKQQPRFIAWRVQKRVQIIEHFTHAQLRIDQPQRCQSRSVQGMTDFIRMLQDQHPRAAVDLRDQGAEAIRSRAQATFTAGAGHRFSLGLSLGGQSSMLRCAMTCGPAQPPVEQRRSLNKTPPLRRGKPSLRQRFELALRFGLVNEVRLLNLTRSTSGAFMNREAIKQKVFDALGIILVDKSVIDEDATFSELFLEDDDVENLFTSLEEAFGLTFPRPIKQQAIDNAREFSLHMIVELVVMMGKETLSREGKDEKRKRKPGRQH</sequence>
<reference evidence="2 3" key="1">
    <citation type="submission" date="2015-09" db="EMBL/GenBank/DDBJ databases">
        <title>Genome announcement of multiple Pseudomonas syringae strains.</title>
        <authorList>
            <person name="Thakur S."/>
            <person name="Wang P.W."/>
            <person name="Gong Y."/>
            <person name="Weir B.S."/>
            <person name="Guttman D.S."/>
        </authorList>
    </citation>
    <scope>NUCLEOTIDE SEQUENCE [LARGE SCALE GENOMIC DNA]</scope>
    <source>
        <strain evidence="2 3">ICMP3963</strain>
    </source>
</reference>
<gene>
    <name evidence="2" type="ORF">ALO40_05037</name>
</gene>
<proteinExistence type="predicted"/>
<accession>A0A0Q0GHN5</accession>
<feature type="region of interest" description="Disordered" evidence="1">
    <location>
        <begin position="1"/>
        <end position="23"/>
    </location>
</feature>
<evidence type="ECO:0000313" key="2">
    <source>
        <dbReference type="EMBL" id="KPZ13168.1"/>
    </source>
</evidence>
<dbReference type="EMBL" id="LJRR01000301">
    <property type="protein sequence ID" value="KPZ13168.1"/>
    <property type="molecule type" value="Genomic_DNA"/>
</dbReference>
<comment type="caution">
    <text evidence="2">The sequence shown here is derived from an EMBL/GenBank/DDBJ whole genome shotgun (WGS) entry which is preliminary data.</text>
</comment>
<evidence type="ECO:0000256" key="1">
    <source>
        <dbReference type="SAM" id="MobiDB-lite"/>
    </source>
</evidence>
<dbReference type="Proteomes" id="UP000050317">
    <property type="component" value="Unassembled WGS sequence"/>
</dbReference>
<evidence type="ECO:0000313" key="3">
    <source>
        <dbReference type="Proteomes" id="UP000050317"/>
    </source>
</evidence>
<organism evidence="2 3">
    <name type="scientific">Pseudomonas syringae pv. viburni</name>
    <dbReference type="NCBI Taxonomy" id="251703"/>
    <lineage>
        <taxon>Bacteria</taxon>
        <taxon>Pseudomonadati</taxon>
        <taxon>Pseudomonadota</taxon>
        <taxon>Gammaproteobacteria</taxon>
        <taxon>Pseudomonadales</taxon>
        <taxon>Pseudomonadaceae</taxon>
        <taxon>Pseudomonas</taxon>
    </lineage>
</organism>
<dbReference type="AlphaFoldDB" id="A0A0Q0GHN5"/>
<name>A0A0Q0GHN5_9PSED</name>
<protein>
    <submittedName>
        <fullName evidence="2">Uncharacterized protein</fullName>
    </submittedName>
</protein>
<dbReference type="PATRIC" id="fig|251703.9.peg.2063"/>